<evidence type="ECO:0000256" key="1">
    <source>
        <dbReference type="PROSITE-ProRule" id="PRU00169"/>
    </source>
</evidence>
<dbReference type="InterPro" id="IPR011006">
    <property type="entry name" value="CheY-like_superfamily"/>
</dbReference>
<feature type="modified residue" description="4-aspartylphosphate" evidence="1">
    <location>
        <position position="56"/>
    </location>
</feature>
<dbReference type="Pfam" id="PF00072">
    <property type="entry name" value="Response_reg"/>
    <property type="match status" value="1"/>
</dbReference>
<dbReference type="SUPFAM" id="SSF52172">
    <property type="entry name" value="CheY-like"/>
    <property type="match status" value="1"/>
</dbReference>
<dbReference type="InterPro" id="IPR001789">
    <property type="entry name" value="Sig_transdc_resp-reg_receiver"/>
</dbReference>
<proteinExistence type="predicted"/>
<comment type="caution">
    <text evidence="4">The sequence shown here is derived from an EMBL/GenBank/DDBJ whole genome shotgun (WGS) entry which is preliminary data.</text>
</comment>
<dbReference type="RefSeq" id="WP_198111071.1">
    <property type="nucleotide sequence ID" value="NZ_JAEDAK010000006.1"/>
</dbReference>
<dbReference type="SMART" id="SM00850">
    <property type="entry name" value="LytTR"/>
    <property type="match status" value="1"/>
</dbReference>
<dbReference type="PANTHER" id="PTHR37299">
    <property type="entry name" value="TRANSCRIPTIONAL REGULATOR-RELATED"/>
    <property type="match status" value="1"/>
</dbReference>
<evidence type="ECO:0000259" key="2">
    <source>
        <dbReference type="PROSITE" id="PS50110"/>
    </source>
</evidence>
<dbReference type="SMART" id="SM00448">
    <property type="entry name" value="REC"/>
    <property type="match status" value="1"/>
</dbReference>
<gene>
    <name evidence="4" type="ORF">I7X39_10335</name>
</gene>
<protein>
    <submittedName>
        <fullName evidence="4">Response regulator transcription factor</fullName>
    </submittedName>
</protein>
<evidence type="ECO:0000259" key="3">
    <source>
        <dbReference type="PROSITE" id="PS50930"/>
    </source>
</evidence>
<dbReference type="Pfam" id="PF04397">
    <property type="entry name" value="LytTR"/>
    <property type="match status" value="1"/>
</dbReference>
<feature type="domain" description="HTH LytTR-type" evidence="3">
    <location>
        <begin position="150"/>
        <end position="256"/>
    </location>
</feature>
<dbReference type="PROSITE" id="PS50110">
    <property type="entry name" value="RESPONSE_REGULATORY"/>
    <property type="match status" value="1"/>
</dbReference>
<dbReference type="GO" id="GO:0000156">
    <property type="term" value="F:phosphorelay response regulator activity"/>
    <property type="evidence" value="ECO:0007669"/>
    <property type="project" value="InterPro"/>
</dbReference>
<dbReference type="Gene3D" id="2.40.50.1020">
    <property type="entry name" value="LytTr DNA-binding domain"/>
    <property type="match status" value="1"/>
</dbReference>
<dbReference type="Proteomes" id="UP000613266">
    <property type="component" value="Unassembled WGS sequence"/>
</dbReference>
<dbReference type="PROSITE" id="PS50930">
    <property type="entry name" value="HTH_LYTTR"/>
    <property type="match status" value="1"/>
</dbReference>
<reference evidence="4" key="1">
    <citation type="submission" date="2020-12" db="EMBL/GenBank/DDBJ databases">
        <title>The genome sequence of Inhella sp. 1Y17.</title>
        <authorList>
            <person name="Liu Y."/>
        </authorList>
    </citation>
    <scope>NUCLEOTIDE SEQUENCE</scope>
    <source>
        <strain evidence="4">1Y17</strain>
    </source>
</reference>
<dbReference type="InterPro" id="IPR046947">
    <property type="entry name" value="LytR-like"/>
</dbReference>
<feature type="domain" description="Response regulatory" evidence="2">
    <location>
        <begin position="4"/>
        <end position="116"/>
    </location>
</feature>
<sequence>MNPTALIADDEPLLREILEARLAAAWPELQIVAQARNGIEAVELFEQHQPAICFLDVHMPGLSGVEVARQVGKRAHLVFVTAFDQYALDAFEHGALDYLVKPVTAARLSGTVERLKARLQQAQPAVHSELLLSQLAARLKLDQPKPLAWIRATVGSSLRMIPIDDIDFLKSDTKYTLVAYRDEGQPAEALIRTPLKDLLAQLDPAHFAQVHRSVVINLRSIRRVTRGENETADIELKGRPERLPVSRSYLHLFKEM</sequence>
<keyword evidence="5" id="KW-1185">Reference proteome</keyword>
<dbReference type="Gene3D" id="3.40.50.2300">
    <property type="match status" value="1"/>
</dbReference>
<dbReference type="EMBL" id="JAEDAK010000006">
    <property type="protein sequence ID" value="MBH9577295.1"/>
    <property type="molecule type" value="Genomic_DNA"/>
</dbReference>
<evidence type="ECO:0000313" key="5">
    <source>
        <dbReference type="Proteomes" id="UP000613266"/>
    </source>
</evidence>
<dbReference type="GO" id="GO:0003677">
    <property type="term" value="F:DNA binding"/>
    <property type="evidence" value="ECO:0007669"/>
    <property type="project" value="InterPro"/>
</dbReference>
<organism evidence="4 5">
    <name type="scientific">Inhella proteolytica</name>
    <dbReference type="NCBI Taxonomy" id="2795029"/>
    <lineage>
        <taxon>Bacteria</taxon>
        <taxon>Pseudomonadati</taxon>
        <taxon>Pseudomonadota</taxon>
        <taxon>Betaproteobacteria</taxon>
        <taxon>Burkholderiales</taxon>
        <taxon>Sphaerotilaceae</taxon>
        <taxon>Inhella</taxon>
    </lineage>
</organism>
<name>A0A931NI81_9BURK</name>
<dbReference type="PANTHER" id="PTHR37299:SF1">
    <property type="entry name" value="STAGE 0 SPORULATION PROTEIN A HOMOLOG"/>
    <property type="match status" value="1"/>
</dbReference>
<dbReference type="AlphaFoldDB" id="A0A931NI81"/>
<accession>A0A931NI81</accession>
<keyword evidence="1" id="KW-0597">Phosphoprotein</keyword>
<dbReference type="InterPro" id="IPR007492">
    <property type="entry name" value="LytTR_DNA-bd_dom"/>
</dbReference>
<evidence type="ECO:0000313" key="4">
    <source>
        <dbReference type="EMBL" id="MBH9577295.1"/>
    </source>
</evidence>